<dbReference type="RefSeq" id="WP_167672883.1">
    <property type="nucleotide sequence ID" value="NZ_JAATJS010000003.1"/>
</dbReference>
<keyword evidence="4 5" id="KW-0071">Autoinducer synthesis</keyword>
<dbReference type="PRINTS" id="PR01549">
    <property type="entry name" value="AUTOINDCRSYN"/>
</dbReference>
<dbReference type="PANTHER" id="PTHR39322:SF1">
    <property type="entry name" value="ISOVALERYL-HOMOSERINE LACTONE SYNTHASE"/>
    <property type="match status" value="1"/>
</dbReference>
<evidence type="ECO:0000256" key="4">
    <source>
        <dbReference type="ARBA" id="ARBA00022929"/>
    </source>
</evidence>
<keyword evidence="3 6" id="KW-0949">S-adenosyl-L-methionine</keyword>
<dbReference type="InterPro" id="IPR016181">
    <property type="entry name" value="Acyl_CoA_acyltransferase"/>
</dbReference>
<proteinExistence type="inferred from homology"/>
<dbReference type="EMBL" id="JAATJS010000003">
    <property type="protein sequence ID" value="NIX76985.1"/>
    <property type="molecule type" value="Genomic_DNA"/>
</dbReference>
<keyword evidence="2 6" id="KW-0808">Transferase</keyword>
<evidence type="ECO:0000256" key="1">
    <source>
        <dbReference type="ARBA" id="ARBA00022654"/>
    </source>
</evidence>
<protein>
    <recommendedName>
        <fullName evidence="6">Acyl-homoserine-lactone synthase</fullName>
        <ecNumber evidence="6">2.3.1.184</ecNumber>
    </recommendedName>
    <alternativeName>
        <fullName evidence="6">Autoinducer synthesis protein</fullName>
    </alternativeName>
</protein>
<sequence length="220" mass="25016">MHVVSRENVADYAEEMNAYYRWRHLVYVEERGWEDLRRADGLERDQFDTDNTVHLLALDGSEFVGASRMLPMSEPTLLSEIFPNLVEREPVPRDAETIEWTRMFVVPARRTGQGPRSVAGALFCGVMEYCLSVGARRVGGVMETFWLPRWQRFGWTAKPMGLPRDIGGSMTLAAFVDVDQRALEGVRAATGWTESVLTWSKETHDGRRQAFGTEPFRKAG</sequence>
<comment type="catalytic activity">
    <reaction evidence="6">
        <text>a fatty acyl-[ACP] + S-adenosyl-L-methionine = an N-acyl-L-homoserine lactone + S-methyl-5'-thioadenosine + holo-[ACP] + H(+)</text>
        <dbReference type="Rhea" id="RHEA:10096"/>
        <dbReference type="Rhea" id="RHEA-COMP:9685"/>
        <dbReference type="Rhea" id="RHEA-COMP:14125"/>
        <dbReference type="ChEBI" id="CHEBI:15378"/>
        <dbReference type="ChEBI" id="CHEBI:17509"/>
        <dbReference type="ChEBI" id="CHEBI:55474"/>
        <dbReference type="ChEBI" id="CHEBI:59789"/>
        <dbReference type="ChEBI" id="CHEBI:64479"/>
        <dbReference type="ChEBI" id="CHEBI:138651"/>
        <dbReference type="EC" id="2.3.1.184"/>
    </reaction>
</comment>
<dbReference type="SUPFAM" id="SSF55729">
    <property type="entry name" value="Acyl-CoA N-acyltransferases (Nat)"/>
    <property type="match status" value="1"/>
</dbReference>
<dbReference type="InterPro" id="IPR001690">
    <property type="entry name" value="Autoind_synthase"/>
</dbReference>
<keyword evidence="1 5" id="KW-0673">Quorum sensing</keyword>
<evidence type="ECO:0000256" key="2">
    <source>
        <dbReference type="ARBA" id="ARBA00022679"/>
    </source>
</evidence>
<name>A0ABX0VDF2_9HYPH</name>
<evidence type="ECO:0000256" key="6">
    <source>
        <dbReference type="RuleBase" id="RU361135"/>
    </source>
</evidence>
<dbReference type="EC" id="2.3.1.184" evidence="6"/>
<accession>A0ABX0VDF2</accession>
<evidence type="ECO:0000256" key="3">
    <source>
        <dbReference type="ARBA" id="ARBA00022691"/>
    </source>
</evidence>
<organism evidence="7 8">
    <name type="scientific">Microvirga terricola</name>
    <dbReference type="NCBI Taxonomy" id="2719797"/>
    <lineage>
        <taxon>Bacteria</taxon>
        <taxon>Pseudomonadati</taxon>
        <taxon>Pseudomonadota</taxon>
        <taxon>Alphaproteobacteria</taxon>
        <taxon>Hyphomicrobiales</taxon>
        <taxon>Methylobacteriaceae</taxon>
        <taxon>Microvirga</taxon>
    </lineage>
</organism>
<dbReference type="Gene3D" id="3.40.630.30">
    <property type="match status" value="1"/>
</dbReference>
<dbReference type="PANTHER" id="PTHR39322">
    <property type="entry name" value="ACYL-HOMOSERINE-LACTONE SYNTHASE"/>
    <property type="match status" value="1"/>
</dbReference>
<reference evidence="7 8" key="1">
    <citation type="submission" date="2020-03" db="EMBL/GenBank/DDBJ databases">
        <title>The genome sequence of Microvirga sp. c23x22.</title>
        <authorList>
            <person name="Zhang X."/>
        </authorList>
    </citation>
    <scope>NUCLEOTIDE SEQUENCE [LARGE SCALE GENOMIC DNA]</scope>
    <source>
        <strain evidence="8">c23x22</strain>
    </source>
</reference>
<dbReference type="PROSITE" id="PS51187">
    <property type="entry name" value="AUTOINDUCER_SYNTH_2"/>
    <property type="match status" value="1"/>
</dbReference>
<dbReference type="Pfam" id="PF00765">
    <property type="entry name" value="Autoind_synth"/>
    <property type="match status" value="1"/>
</dbReference>
<dbReference type="Proteomes" id="UP000707352">
    <property type="component" value="Unassembled WGS sequence"/>
</dbReference>
<keyword evidence="8" id="KW-1185">Reference proteome</keyword>
<evidence type="ECO:0000256" key="5">
    <source>
        <dbReference type="PROSITE-ProRule" id="PRU00533"/>
    </source>
</evidence>
<evidence type="ECO:0000313" key="8">
    <source>
        <dbReference type="Proteomes" id="UP000707352"/>
    </source>
</evidence>
<gene>
    <name evidence="7" type="ORF">HB375_10215</name>
</gene>
<comment type="caution">
    <text evidence="7">The sequence shown here is derived from an EMBL/GenBank/DDBJ whole genome shotgun (WGS) entry which is preliminary data.</text>
</comment>
<comment type="similarity">
    <text evidence="5 6">Belongs to the autoinducer synthase family.</text>
</comment>
<evidence type="ECO:0000313" key="7">
    <source>
        <dbReference type="EMBL" id="NIX76985.1"/>
    </source>
</evidence>